<dbReference type="SMART" id="SM00257">
    <property type="entry name" value="LysM"/>
    <property type="match status" value="1"/>
</dbReference>
<dbReference type="PROSITE" id="PS51782">
    <property type="entry name" value="LYSM"/>
    <property type="match status" value="1"/>
</dbReference>
<dbReference type="InterPro" id="IPR036779">
    <property type="entry name" value="LysM_dom_sf"/>
</dbReference>
<dbReference type="Proteomes" id="UP000070352">
    <property type="component" value="Unassembled WGS sequence"/>
</dbReference>
<comment type="caution">
    <text evidence="2">The sequence shown here is derived from an EMBL/GenBank/DDBJ whole genome shotgun (WGS) entry which is preliminary data.</text>
</comment>
<feature type="domain" description="LysM" evidence="1">
    <location>
        <begin position="140"/>
        <end position="184"/>
    </location>
</feature>
<gene>
    <name evidence="2" type="ORF">U473_08060</name>
</gene>
<dbReference type="Gene3D" id="3.30.457.10">
    <property type="entry name" value="Copper amine oxidase-like, N-terminal domain"/>
    <property type="match status" value="1"/>
</dbReference>
<protein>
    <recommendedName>
        <fullName evidence="1">LysM domain-containing protein</fullName>
    </recommendedName>
</protein>
<dbReference type="GO" id="GO:0016787">
    <property type="term" value="F:hydrolase activity"/>
    <property type="evidence" value="ECO:0007669"/>
    <property type="project" value="InterPro"/>
</dbReference>
<evidence type="ECO:0000313" key="2">
    <source>
        <dbReference type="EMBL" id="KXG43967.1"/>
    </source>
</evidence>
<dbReference type="STRING" id="1413211.U473_08060"/>
<dbReference type="InterPro" id="IPR011105">
    <property type="entry name" value="Cell_wall_hydrolase_SleB"/>
</dbReference>
<keyword evidence="3" id="KW-1185">Reference proteome</keyword>
<proteinExistence type="predicted"/>
<dbReference type="SUPFAM" id="SSF55383">
    <property type="entry name" value="Copper amine oxidase, domain N"/>
    <property type="match status" value="1"/>
</dbReference>
<reference evidence="2 3" key="1">
    <citation type="submission" date="2016-02" db="EMBL/GenBank/DDBJ databases">
        <title>Draft Genome for Tepidibacillus decaturensis nov. sp. Strain Z9, an Anaerobic, Moderately Thermophilic and Heterotrophic Bacterium from Deep Subsurface of the Illinois Basin, USA.</title>
        <authorList>
            <person name="Dong Y."/>
            <person name="Chang J.Y."/>
            <person name="Sanford R."/>
            <person name="Fouke B.W."/>
        </authorList>
    </citation>
    <scope>NUCLEOTIDE SEQUENCE [LARGE SCALE GENOMIC DNA]</scope>
    <source>
        <strain evidence="2 3">Z9</strain>
    </source>
</reference>
<dbReference type="Gene3D" id="6.20.240.60">
    <property type="match status" value="1"/>
</dbReference>
<accession>A0A135L4X9</accession>
<dbReference type="AlphaFoldDB" id="A0A135L4X9"/>
<dbReference type="Pfam" id="PF07833">
    <property type="entry name" value="Cu_amine_oxidN1"/>
    <property type="match status" value="1"/>
</dbReference>
<evidence type="ECO:0000313" key="3">
    <source>
        <dbReference type="Proteomes" id="UP000070352"/>
    </source>
</evidence>
<name>A0A135L4X9_9BACI</name>
<dbReference type="InterPro" id="IPR036582">
    <property type="entry name" value="Mao_N_sf"/>
</dbReference>
<dbReference type="InterPro" id="IPR012854">
    <property type="entry name" value="Cu_amine_oxidase-like_N"/>
</dbReference>
<dbReference type="InterPro" id="IPR042047">
    <property type="entry name" value="SleB_dom1"/>
</dbReference>
<dbReference type="InterPro" id="IPR018392">
    <property type="entry name" value="LysM"/>
</dbReference>
<evidence type="ECO:0000259" key="1">
    <source>
        <dbReference type="PROSITE" id="PS51782"/>
    </source>
</evidence>
<dbReference type="Gene3D" id="1.10.10.2520">
    <property type="entry name" value="Cell wall hydrolase SleB, domain 1"/>
    <property type="match status" value="1"/>
</dbReference>
<dbReference type="RefSeq" id="WP_068725122.1">
    <property type="nucleotide sequence ID" value="NZ_LSKU01000001.1"/>
</dbReference>
<dbReference type="Pfam" id="PF01476">
    <property type="entry name" value="LysM"/>
    <property type="match status" value="1"/>
</dbReference>
<organism evidence="2 3">
    <name type="scientific">Tepidibacillus decaturensis</name>
    <dbReference type="NCBI Taxonomy" id="1413211"/>
    <lineage>
        <taxon>Bacteria</taxon>
        <taxon>Bacillati</taxon>
        <taxon>Bacillota</taxon>
        <taxon>Bacilli</taxon>
        <taxon>Bacillales</taxon>
        <taxon>Bacillaceae</taxon>
        <taxon>Tepidibacillus</taxon>
    </lineage>
</organism>
<dbReference type="CDD" id="cd00118">
    <property type="entry name" value="LysM"/>
    <property type="match status" value="1"/>
</dbReference>
<dbReference type="SUPFAM" id="SSF54106">
    <property type="entry name" value="LysM domain"/>
    <property type="match status" value="1"/>
</dbReference>
<sequence length="321" mass="36252">MKKQISLIVLFLIISLFVGVQADASSIQLKINGKLIDQPDARLIDKRTYVPVRKISEFLGAELNWDSDLQQVTFTQENHMIQFKIGERFATRDQQKILMDAPAIILNNATYVPIRFVSEALFYNVDWDNTTKTVYISEKITYNVQEGDTLASIGQVFGIPVKDLKAWNQIADENNLTVGSKIYLESVEVTTVDQLKAKAVISFQDEELEWLAKIIYLEAGNEPYEGQVAVGAVIINRVLEDTFANSIYDVIFAKGQFTPVRTGEIYKVIPSDSAYKAAREALEGVDPVEGALYFYNPKVTKSSFFTQKKVIKTIGNHRFVR</sequence>
<dbReference type="Pfam" id="PF07486">
    <property type="entry name" value="Hydrolase_2"/>
    <property type="match status" value="1"/>
</dbReference>
<dbReference type="OrthoDB" id="9785345at2"/>
<dbReference type="Gene3D" id="3.10.350.10">
    <property type="entry name" value="LysM domain"/>
    <property type="match status" value="1"/>
</dbReference>
<dbReference type="EMBL" id="LSKU01000001">
    <property type="protein sequence ID" value="KXG43967.1"/>
    <property type="molecule type" value="Genomic_DNA"/>
</dbReference>